<dbReference type="AlphaFoldDB" id="A0A6V7QKN4"/>
<evidence type="ECO:0000256" key="1">
    <source>
        <dbReference type="SAM" id="MobiDB-lite"/>
    </source>
</evidence>
<evidence type="ECO:0000313" key="2">
    <source>
        <dbReference type="EMBL" id="CAD1843491.1"/>
    </source>
</evidence>
<sequence length="264" mass="29494">MCIGWEGSSVDLRILRWCVESGGKFYLVGSGYATISEYLIPYRGKRYQLSQFDGNANAHRHRSPQLSQFDGNADARRHRRTVNTPVPPVETTLTATMLGRQWRASPNRTNRHQRKSIKPDSGVALVGATQPKTGDFGCPKPYSGRPKPPGCTNTPLQFLRPRCAAPLTWFGGTRLPYTRVSTGDIHKVNFRTLFWAPETKIRIGFQFCSVQHSNSGRPKPCSERPKLAKLQFCSFECAKSISASISCRNDSDSVRHSPDVPTSH</sequence>
<reference evidence="2" key="1">
    <citation type="submission" date="2020-07" db="EMBL/GenBank/DDBJ databases">
        <authorList>
            <person name="Lin J."/>
        </authorList>
    </citation>
    <scope>NUCLEOTIDE SEQUENCE</scope>
</reference>
<organism evidence="2">
    <name type="scientific">Ananas comosus var. bracteatus</name>
    <name type="common">red pineapple</name>
    <dbReference type="NCBI Taxonomy" id="296719"/>
    <lineage>
        <taxon>Eukaryota</taxon>
        <taxon>Viridiplantae</taxon>
        <taxon>Streptophyta</taxon>
        <taxon>Embryophyta</taxon>
        <taxon>Tracheophyta</taxon>
        <taxon>Spermatophyta</taxon>
        <taxon>Magnoliopsida</taxon>
        <taxon>Liliopsida</taxon>
        <taxon>Poales</taxon>
        <taxon>Bromeliaceae</taxon>
        <taxon>Bromelioideae</taxon>
        <taxon>Ananas</taxon>
    </lineage>
</organism>
<protein>
    <submittedName>
        <fullName evidence="2">Uncharacterized protein</fullName>
    </submittedName>
</protein>
<proteinExistence type="predicted"/>
<gene>
    <name evidence="2" type="ORF">CB5_LOCUS26702</name>
</gene>
<name>A0A6V7QKN4_ANACO</name>
<accession>A0A6V7QKN4</accession>
<dbReference type="EMBL" id="LR862136">
    <property type="protein sequence ID" value="CAD1843491.1"/>
    <property type="molecule type" value="Genomic_DNA"/>
</dbReference>
<feature type="region of interest" description="Disordered" evidence="1">
    <location>
        <begin position="56"/>
        <end position="77"/>
    </location>
</feature>